<accession>A8ZNE3</accession>
<dbReference type="KEGG" id="amr:AM1_D0032"/>
<dbReference type="EMBL" id="CP000841">
    <property type="protein sequence ID" value="ABW32529.1"/>
    <property type="molecule type" value="Genomic_DNA"/>
</dbReference>
<gene>
    <name evidence="1" type="ordered locus">AM1_D0032</name>
</gene>
<evidence type="ECO:0000313" key="1">
    <source>
        <dbReference type="EMBL" id="ABW32529.1"/>
    </source>
</evidence>
<reference evidence="1 2" key="1">
    <citation type="journal article" date="2008" name="Proc. Natl. Acad. Sci. U.S.A.">
        <title>Niche adaptation and genome expansion in the chlorophyll d-producing cyanobacterium Acaryochloris marina.</title>
        <authorList>
            <person name="Swingley W.D."/>
            <person name="Chen M."/>
            <person name="Cheung P.C."/>
            <person name="Conrad A.L."/>
            <person name="Dejesa L.C."/>
            <person name="Hao J."/>
            <person name="Honchak B.M."/>
            <person name="Karbach L.E."/>
            <person name="Kurdoglu A."/>
            <person name="Lahiri S."/>
            <person name="Mastrian S.D."/>
            <person name="Miyashita H."/>
            <person name="Page L."/>
            <person name="Ramakrishna P."/>
            <person name="Satoh S."/>
            <person name="Sattley W.M."/>
            <person name="Shimada Y."/>
            <person name="Taylor H.L."/>
            <person name="Tomo T."/>
            <person name="Tsuchiya T."/>
            <person name="Wang Z.T."/>
            <person name="Raymond J."/>
            <person name="Mimuro M."/>
            <person name="Blankenship R.E."/>
            <person name="Touchman J.W."/>
        </authorList>
    </citation>
    <scope>NUCLEOTIDE SEQUENCE [LARGE SCALE GENOMIC DNA]</scope>
    <source>
        <strain evidence="2">MBIC 11017</strain>
        <plasmid evidence="2">Plasmid pREB4</plasmid>
    </source>
</reference>
<geneLocation type="plasmid" evidence="1 2">
    <name>pREB4</name>
</geneLocation>
<keyword evidence="1" id="KW-0614">Plasmid</keyword>
<evidence type="ECO:0000313" key="2">
    <source>
        <dbReference type="Proteomes" id="UP000000268"/>
    </source>
</evidence>
<proteinExistence type="predicted"/>
<dbReference type="HOGENOM" id="CLU_3113337_0_0_3"/>
<keyword evidence="2" id="KW-1185">Reference proteome</keyword>
<organism evidence="1 2">
    <name type="scientific">Acaryochloris marina (strain MBIC 11017)</name>
    <dbReference type="NCBI Taxonomy" id="329726"/>
    <lineage>
        <taxon>Bacteria</taxon>
        <taxon>Bacillati</taxon>
        <taxon>Cyanobacteriota</taxon>
        <taxon>Cyanophyceae</taxon>
        <taxon>Acaryochloridales</taxon>
        <taxon>Acaryochloridaceae</taxon>
        <taxon>Acaryochloris</taxon>
    </lineage>
</organism>
<dbReference type="Proteomes" id="UP000000268">
    <property type="component" value="Plasmid pREB4"/>
</dbReference>
<name>A8ZNE3_ACAM1</name>
<dbReference type="AlphaFoldDB" id="A8ZNE3"/>
<protein>
    <submittedName>
        <fullName evidence="1">Uncharacterized protein</fullName>
    </submittedName>
</protein>
<sequence>MLSDALELKQQLVLSRPEDNELNIACDLPLHRCLVALTRRLAEILGCEIA</sequence>